<keyword evidence="2" id="KW-0732">Signal</keyword>
<dbReference type="AlphaFoldDB" id="A0A7W6G067"/>
<dbReference type="RefSeq" id="WP_183893000.1">
    <property type="nucleotide sequence ID" value="NZ_JACIDV010000001.1"/>
</dbReference>
<feature type="chain" id="PRO_5031179114" description="SH3b domain-containing protein" evidence="2">
    <location>
        <begin position="23"/>
        <end position="387"/>
    </location>
</feature>
<dbReference type="InterPro" id="IPR003646">
    <property type="entry name" value="SH3-like_bac-type"/>
</dbReference>
<feature type="signal peptide" evidence="2">
    <location>
        <begin position="1"/>
        <end position="22"/>
    </location>
</feature>
<dbReference type="SUPFAM" id="SSF52096">
    <property type="entry name" value="ClpP/crotonase"/>
    <property type="match status" value="1"/>
</dbReference>
<dbReference type="Proteomes" id="UP000565286">
    <property type="component" value="Unassembled WGS sequence"/>
</dbReference>
<organism evidence="4 5">
    <name type="scientific">Rhizobium skierniewicense</name>
    <dbReference type="NCBI Taxonomy" id="984260"/>
    <lineage>
        <taxon>Bacteria</taxon>
        <taxon>Pseudomonadati</taxon>
        <taxon>Pseudomonadota</taxon>
        <taxon>Alphaproteobacteria</taxon>
        <taxon>Hyphomicrobiales</taxon>
        <taxon>Rhizobiaceae</taxon>
        <taxon>Rhizobium/Agrobacterium group</taxon>
        <taxon>Rhizobium</taxon>
    </lineage>
</organism>
<protein>
    <recommendedName>
        <fullName evidence="3">SH3b domain-containing protein</fullName>
    </recommendedName>
</protein>
<dbReference type="Pfam" id="PF08239">
    <property type="entry name" value="SH3_3"/>
    <property type="match status" value="1"/>
</dbReference>
<evidence type="ECO:0000313" key="5">
    <source>
        <dbReference type="Proteomes" id="UP000565286"/>
    </source>
</evidence>
<feature type="domain" description="SH3b" evidence="3">
    <location>
        <begin position="247"/>
        <end position="294"/>
    </location>
</feature>
<evidence type="ECO:0000259" key="3">
    <source>
        <dbReference type="Pfam" id="PF08239"/>
    </source>
</evidence>
<evidence type="ECO:0000256" key="1">
    <source>
        <dbReference type="SAM" id="MobiDB-lite"/>
    </source>
</evidence>
<name>A0A7W6G067_9HYPH</name>
<dbReference type="InterPro" id="IPR029045">
    <property type="entry name" value="ClpP/crotonase-like_dom_sf"/>
</dbReference>
<comment type="caution">
    <text evidence="4">The sequence shown here is derived from an EMBL/GenBank/DDBJ whole genome shotgun (WGS) entry which is preliminary data.</text>
</comment>
<feature type="region of interest" description="Disordered" evidence="1">
    <location>
        <begin position="192"/>
        <end position="211"/>
    </location>
</feature>
<dbReference type="Gene3D" id="3.90.226.10">
    <property type="entry name" value="2-enoyl-CoA Hydratase, Chain A, domain 1"/>
    <property type="match status" value="1"/>
</dbReference>
<evidence type="ECO:0000256" key="2">
    <source>
        <dbReference type="SAM" id="SignalP"/>
    </source>
</evidence>
<dbReference type="SUPFAM" id="SSF50044">
    <property type="entry name" value="SH3-domain"/>
    <property type="match status" value="1"/>
</dbReference>
<dbReference type="InterPro" id="IPR036028">
    <property type="entry name" value="SH3-like_dom_sf"/>
</dbReference>
<keyword evidence="5" id="KW-1185">Reference proteome</keyword>
<reference evidence="4 5" key="1">
    <citation type="submission" date="2020-08" db="EMBL/GenBank/DDBJ databases">
        <title>Genomic Encyclopedia of Type Strains, Phase IV (KMG-IV): sequencing the most valuable type-strain genomes for metagenomic binning, comparative biology and taxonomic classification.</title>
        <authorList>
            <person name="Goeker M."/>
        </authorList>
    </citation>
    <scope>NUCLEOTIDE SEQUENCE [LARGE SCALE GENOMIC DNA]</scope>
    <source>
        <strain evidence="4 5">DSM 26438</strain>
    </source>
</reference>
<evidence type="ECO:0000313" key="4">
    <source>
        <dbReference type="EMBL" id="MBB3944104.1"/>
    </source>
</evidence>
<accession>A0A7W6G067</accession>
<sequence length="387" mass="41966">MSFIKCVSVSAALLAFTMDASALTFETAPLDGSATAIIVSGVFSPSENLSEFTSKVSSVGGKSIFVIFKSPGGNPTTAMRLGRLIRAMDLPVIQPREMQCESACALAFMGGSKRIAETGAIGVHKTSFSDSTALSVDDAVSFIQHQTAETISYMTEMGVDPGLLQLSLRYERDDMRYLSKSEMAQFRVTNVDGSGATPSEPPRVAAVPAPHPTTSALPSYRIADDDPRFQIPTARAGALRVPKGKEFLRSGEDQASGKLISMSNGDRVEILAVGDRWYKVRAKGREGYLHHNWVKVDQFLTQPFENRYIQIKSFDNFHEAEAFVRGSSLPLTAYLATNKWYAVTLSRSLPASGASELLKELKSRGAVPDDAFMTVGNTYVKDVCCAQ</sequence>
<gene>
    <name evidence="4" type="ORF">GGQ73_000027</name>
</gene>
<dbReference type="EMBL" id="JACIDV010000001">
    <property type="protein sequence ID" value="MBB3944104.1"/>
    <property type="molecule type" value="Genomic_DNA"/>
</dbReference>
<proteinExistence type="predicted"/>
<dbReference type="Gene3D" id="2.30.30.40">
    <property type="entry name" value="SH3 Domains"/>
    <property type="match status" value="1"/>
</dbReference>
<feature type="compositionally biased region" description="Low complexity" evidence="1">
    <location>
        <begin position="202"/>
        <end position="211"/>
    </location>
</feature>